<reference evidence="2 3" key="1">
    <citation type="submission" date="2019-09" db="EMBL/GenBank/DDBJ databases">
        <authorList>
            <consortium name="DOE Joint Genome Institute"/>
            <person name="Mondo S.J."/>
            <person name="Navarro-Mendoza M.I."/>
            <person name="Perez-Arques C."/>
            <person name="Panchal S."/>
            <person name="Nicolas F.E."/>
            <person name="Ganguly P."/>
            <person name="Pangilinan J."/>
            <person name="Grigoriev I."/>
            <person name="Heitman J."/>
            <person name="Sanya K."/>
            <person name="Garre V."/>
        </authorList>
    </citation>
    <scope>NUCLEOTIDE SEQUENCE [LARGE SCALE GENOMIC DNA]</scope>
    <source>
        <strain evidence="2 3">MU402</strain>
    </source>
</reference>
<sequence length="611" mass="65730">MSIDNNAPSSPPASVPSEKLGSPLSSVASDSTPTTLMHQDAVTTANTVTPSQGNNGTSTLPSHTAILAEDAMPPQQHTALDPSQHPTFDNMDVDMVDANAQQLASADNASHLQELQSTANELTKQMSVASAKLPFLHGESRRVAVQEIQDLALTIKASNDLLVSFASMNQPGLSNSDAAASSSPTVLSPNNLPYFQWEGAVFDARHPWSVDVDACLTNFEDVMCFYRIDFDKEFRRLVPPMLSPTQRTWYQSFLSSHEKPTWMDFKSNFKARYGISVLDDRQKCAAALMNISFNPNESLASLPQPFLLVSRLMLILPSALRSKIDIIRQSKGLTNVAPNAFINIAKELLANMTQSEVDETMGHTAPVSSASVTTLPSTMASKWASNPVSNAIIPIQHGSTSKVVKPVAPPVGRGQSTSHNSNNSYPSTGSTAKKYCSYHKSRAHNTNECNAYDAVLAANNVADHSARPPLPCPDCDSPNYVEGHQCSTASRNGPPPSAPEHRFRMMQIAEPSTTVVNALTTTPSAPPKRYCTFHKSNKHSTNNCRAFAEHLQALESEISSNSHQSAPARALAHVSAPSASLTASPATTKIDDDLNNDSMDVDAIIASAAQR</sequence>
<name>A0A8H4BMZ4_MUCCL</name>
<dbReference type="EMBL" id="JAAECE010000002">
    <property type="protein sequence ID" value="KAF1804945.1"/>
    <property type="molecule type" value="Genomic_DNA"/>
</dbReference>
<comment type="caution">
    <text evidence="2">The sequence shown here is derived from an EMBL/GenBank/DDBJ whole genome shotgun (WGS) entry which is preliminary data.</text>
</comment>
<accession>A0A8H4BMZ4</accession>
<evidence type="ECO:0008006" key="4">
    <source>
        <dbReference type="Google" id="ProtNLM"/>
    </source>
</evidence>
<evidence type="ECO:0000256" key="1">
    <source>
        <dbReference type="SAM" id="MobiDB-lite"/>
    </source>
</evidence>
<feature type="region of interest" description="Disordered" evidence="1">
    <location>
        <begin position="409"/>
        <end position="431"/>
    </location>
</feature>
<protein>
    <recommendedName>
        <fullName evidence="4">Retrotransposon gag domain-containing protein</fullName>
    </recommendedName>
</protein>
<evidence type="ECO:0000313" key="3">
    <source>
        <dbReference type="Proteomes" id="UP000469890"/>
    </source>
</evidence>
<organism evidence="2 3">
    <name type="scientific">Mucor circinelloides f. lusitanicus</name>
    <name type="common">Mucor racemosus var. lusitanicus</name>
    <dbReference type="NCBI Taxonomy" id="29924"/>
    <lineage>
        <taxon>Eukaryota</taxon>
        <taxon>Fungi</taxon>
        <taxon>Fungi incertae sedis</taxon>
        <taxon>Mucoromycota</taxon>
        <taxon>Mucoromycotina</taxon>
        <taxon>Mucoromycetes</taxon>
        <taxon>Mucorales</taxon>
        <taxon>Mucorineae</taxon>
        <taxon>Mucoraceae</taxon>
        <taxon>Mucor</taxon>
    </lineage>
</organism>
<feature type="region of interest" description="Disordered" evidence="1">
    <location>
        <begin position="1"/>
        <end position="35"/>
    </location>
</feature>
<feature type="compositionally biased region" description="Polar residues" evidence="1">
    <location>
        <begin position="414"/>
        <end position="431"/>
    </location>
</feature>
<proteinExistence type="predicted"/>
<dbReference type="Proteomes" id="UP000469890">
    <property type="component" value="Unassembled WGS sequence"/>
</dbReference>
<feature type="compositionally biased region" description="Polar residues" evidence="1">
    <location>
        <begin position="23"/>
        <end position="35"/>
    </location>
</feature>
<evidence type="ECO:0000313" key="2">
    <source>
        <dbReference type="EMBL" id="KAF1804945.1"/>
    </source>
</evidence>
<gene>
    <name evidence="2" type="ORF">FB192DRAFT_1443721</name>
</gene>
<dbReference type="AlphaFoldDB" id="A0A8H4BMZ4"/>